<dbReference type="STRING" id="243090.RB5611"/>
<evidence type="ECO:0000256" key="1">
    <source>
        <dbReference type="SAM" id="MobiDB-lite"/>
    </source>
</evidence>
<dbReference type="InParanoid" id="Q7URK5"/>
<evidence type="ECO:0000313" key="3">
    <source>
        <dbReference type="Proteomes" id="UP000001025"/>
    </source>
</evidence>
<gene>
    <name evidence="2" type="ordered locus">RB5611</name>
</gene>
<protein>
    <submittedName>
        <fullName evidence="2">Uncharacterized protein</fullName>
    </submittedName>
</protein>
<evidence type="ECO:0000313" key="2">
    <source>
        <dbReference type="EMBL" id="CAD74333.1"/>
    </source>
</evidence>
<proteinExistence type="predicted"/>
<reference evidence="2 3" key="1">
    <citation type="journal article" date="2003" name="Proc. Natl. Acad. Sci. U.S.A.">
        <title>Complete genome sequence of the marine planctomycete Pirellula sp. strain 1.</title>
        <authorList>
            <person name="Gloeckner F.O."/>
            <person name="Kube M."/>
            <person name="Bauer M."/>
            <person name="Teeling H."/>
            <person name="Lombardot T."/>
            <person name="Ludwig W."/>
            <person name="Gade D."/>
            <person name="Beck A."/>
            <person name="Borzym K."/>
            <person name="Heitmann K."/>
            <person name="Rabus R."/>
            <person name="Schlesner H."/>
            <person name="Amann R."/>
            <person name="Reinhardt R."/>
        </authorList>
    </citation>
    <scope>NUCLEOTIDE SEQUENCE [LARGE SCALE GENOMIC DNA]</scope>
    <source>
        <strain evidence="3">DSM 10527 / NCIMB 13988 / SH1</strain>
    </source>
</reference>
<keyword evidence="3" id="KW-1185">Reference proteome</keyword>
<sequence length="117" mass="13271">MLPRLKSPSLNTEVVRFSYRLLSAFHMSHLSRNEVCGEVERRRLGVREGEGWAWKTAQSLPEQDDQKDADDNGTNWSPQDGELIELRANIAWGGADRLTSKFTLLRSPVDRSAPCPF</sequence>
<feature type="region of interest" description="Disordered" evidence="1">
    <location>
        <begin position="55"/>
        <end position="79"/>
    </location>
</feature>
<dbReference type="Proteomes" id="UP000001025">
    <property type="component" value="Chromosome"/>
</dbReference>
<name>Q7URK5_RHOBA</name>
<dbReference type="KEGG" id="rba:RB5611"/>
<dbReference type="HOGENOM" id="CLU_2083003_0_0_0"/>
<dbReference type="AlphaFoldDB" id="Q7URK5"/>
<dbReference type="EMBL" id="BX294142">
    <property type="protein sequence ID" value="CAD74333.1"/>
    <property type="molecule type" value="Genomic_DNA"/>
</dbReference>
<accession>Q7URK5</accession>
<dbReference type="EnsemblBacteria" id="CAD74333">
    <property type="protein sequence ID" value="CAD74333"/>
    <property type="gene ID" value="RB5611"/>
</dbReference>
<organism evidence="2 3">
    <name type="scientific">Rhodopirellula baltica (strain DSM 10527 / NCIMB 13988 / SH1)</name>
    <dbReference type="NCBI Taxonomy" id="243090"/>
    <lineage>
        <taxon>Bacteria</taxon>
        <taxon>Pseudomonadati</taxon>
        <taxon>Planctomycetota</taxon>
        <taxon>Planctomycetia</taxon>
        <taxon>Pirellulales</taxon>
        <taxon>Pirellulaceae</taxon>
        <taxon>Rhodopirellula</taxon>
    </lineage>
</organism>